<keyword evidence="2" id="KW-1185">Reference proteome</keyword>
<proteinExistence type="predicted"/>
<dbReference type="Proteomes" id="UP000464053">
    <property type="component" value="Chromosome"/>
</dbReference>
<protein>
    <recommendedName>
        <fullName evidence="3">Phage protein GP46</fullName>
    </recommendedName>
</protein>
<evidence type="ECO:0000313" key="1">
    <source>
        <dbReference type="EMBL" id="QHM71679.1"/>
    </source>
</evidence>
<gene>
    <name evidence="1" type="ORF">C7M51_01970</name>
</gene>
<sequence>MTTDIAIVWDNGLGDIALDGIDMLTDSTLTTAVIISLFTDRRAQDSDELPGSDGDRRGWWGDSYRDRPIGSRLWLLSREKTLQSVLDRAAAYALEALQWLKAAGRVTKIAVYASRVRQNGQEMLLLEIELSLPDGTTQPFTFKASFSGV</sequence>
<accession>A0A6P1Q0P5</accession>
<dbReference type="RefSeq" id="WP_160621628.1">
    <property type="nucleotide sequence ID" value="NZ_CP028271.1"/>
</dbReference>
<dbReference type="OrthoDB" id="5677166at2"/>
<dbReference type="AlphaFoldDB" id="A0A6P1Q0P5"/>
<evidence type="ECO:0008006" key="3">
    <source>
        <dbReference type="Google" id="ProtNLM"/>
    </source>
</evidence>
<reference evidence="1 2" key="1">
    <citation type="submission" date="2018-03" db="EMBL/GenBank/DDBJ databases">
        <title>Pantoea intestinalis SRCM103226 isolated form the mealworm.</title>
        <authorList>
            <person name="Jeong D.-Y."/>
            <person name="Kim J.W."/>
        </authorList>
    </citation>
    <scope>NUCLEOTIDE SEQUENCE [LARGE SCALE GENOMIC DNA]</scope>
    <source>
        <strain evidence="1 2">SRCM103226</strain>
    </source>
</reference>
<organism evidence="1 2">
    <name type="scientific">Mixta intestinalis</name>
    <dbReference type="NCBI Taxonomy" id="1615494"/>
    <lineage>
        <taxon>Bacteria</taxon>
        <taxon>Pseudomonadati</taxon>
        <taxon>Pseudomonadota</taxon>
        <taxon>Gammaproteobacteria</taxon>
        <taxon>Enterobacterales</taxon>
        <taxon>Erwiniaceae</taxon>
        <taxon>Mixta</taxon>
    </lineage>
</organism>
<dbReference type="Pfam" id="PF07409">
    <property type="entry name" value="GP46"/>
    <property type="match status" value="1"/>
</dbReference>
<dbReference type="InterPro" id="IPR010877">
    <property type="entry name" value="Phage_Mu_Gp46"/>
</dbReference>
<name>A0A6P1Q0P5_9GAMM</name>
<dbReference type="EMBL" id="CP028271">
    <property type="protein sequence ID" value="QHM71679.1"/>
    <property type="molecule type" value="Genomic_DNA"/>
</dbReference>
<dbReference type="KEGG" id="mint:C7M51_01970"/>
<evidence type="ECO:0000313" key="2">
    <source>
        <dbReference type="Proteomes" id="UP000464053"/>
    </source>
</evidence>